<evidence type="ECO:0000256" key="11">
    <source>
        <dbReference type="RuleBase" id="RU000461"/>
    </source>
</evidence>
<evidence type="ECO:0000256" key="3">
    <source>
        <dbReference type="ARBA" id="ARBA00022617"/>
    </source>
</evidence>
<keyword evidence="14" id="KW-1185">Reference proteome</keyword>
<dbReference type="Gene3D" id="1.10.630.10">
    <property type="entry name" value="Cytochrome P450"/>
    <property type="match status" value="1"/>
</dbReference>
<proteinExistence type="inferred from homology"/>
<feature type="signal peptide" evidence="12">
    <location>
        <begin position="1"/>
        <end position="24"/>
    </location>
</feature>
<keyword evidence="3 10" id="KW-0349">Heme</keyword>
<reference evidence="13" key="2">
    <citation type="submission" date="2019-07" db="EMBL/GenBank/DDBJ databases">
        <authorList>
            <person name="Yang Y."/>
            <person name="Bocs S."/>
            <person name="Baudouin L."/>
        </authorList>
    </citation>
    <scope>NUCLEOTIDE SEQUENCE</scope>
    <source>
        <tissue evidence="13">Spear leaf of Hainan Tall coconut</tissue>
    </source>
</reference>
<comment type="similarity">
    <text evidence="11">Belongs to the cytochrome P450 family.</text>
</comment>
<keyword evidence="11" id="KW-0503">Monooxygenase</keyword>
<dbReference type="Pfam" id="PF00067">
    <property type="entry name" value="p450"/>
    <property type="match status" value="1"/>
</dbReference>
<dbReference type="InterPro" id="IPR001128">
    <property type="entry name" value="Cyt_P450"/>
</dbReference>
<dbReference type="GO" id="GO:0004497">
    <property type="term" value="F:monooxygenase activity"/>
    <property type="evidence" value="ECO:0007669"/>
    <property type="project" value="UniProtKB-KW"/>
</dbReference>
<dbReference type="GO" id="GO:0016020">
    <property type="term" value="C:membrane"/>
    <property type="evidence" value="ECO:0007669"/>
    <property type="project" value="UniProtKB-SubCell"/>
</dbReference>
<organism evidence="13 14">
    <name type="scientific">Cocos nucifera</name>
    <name type="common">Coconut palm</name>
    <dbReference type="NCBI Taxonomy" id="13894"/>
    <lineage>
        <taxon>Eukaryota</taxon>
        <taxon>Viridiplantae</taxon>
        <taxon>Streptophyta</taxon>
        <taxon>Embryophyta</taxon>
        <taxon>Tracheophyta</taxon>
        <taxon>Spermatophyta</taxon>
        <taxon>Magnoliopsida</taxon>
        <taxon>Liliopsida</taxon>
        <taxon>Arecaceae</taxon>
        <taxon>Arecoideae</taxon>
        <taxon>Cocoseae</taxon>
        <taxon>Attaleinae</taxon>
        <taxon>Cocos</taxon>
    </lineage>
</organism>
<keyword evidence="8 10" id="KW-0408">Iron</keyword>
<protein>
    <submittedName>
        <fullName evidence="13">Xanthotoxin 5-hydroxylase CYP82C4-like</fullName>
    </submittedName>
</protein>
<evidence type="ECO:0000313" key="13">
    <source>
        <dbReference type="EMBL" id="KAG1362049.1"/>
    </source>
</evidence>
<evidence type="ECO:0000313" key="14">
    <source>
        <dbReference type="Proteomes" id="UP000797356"/>
    </source>
</evidence>
<dbReference type="AlphaFoldDB" id="A0A8K0N8L2"/>
<keyword evidence="5 10" id="KW-0479">Metal-binding</keyword>
<evidence type="ECO:0000256" key="2">
    <source>
        <dbReference type="ARBA" id="ARBA00004370"/>
    </source>
</evidence>
<evidence type="ECO:0000256" key="8">
    <source>
        <dbReference type="ARBA" id="ARBA00023004"/>
    </source>
</evidence>
<evidence type="ECO:0000256" key="5">
    <source>
        <dbReference type="ARBA" id="ARBA00022723"/>
    </source>
</evidence>
<reference evidence="13" key="1">
    <citation type="journal article" date="2017" name="Gigascience">
        <title>The genome draft of coconut (Cocos nucifera).</title>
        <authorList>
            <person name="Xiao Y."/>
            <person name="Xu P."/>
            <person name="Fan H."/>
            <person name="Baudouin L."/>
            <person name="Xia W."/>
            <person name="Bocs S."/>
            <person name="Xu J."/>
            <person name="Li Q."/>
            <person name="Guo A."/>
            <person name="Zhou L."/>
            <person name="Li J."/>
            <person name="Wu Y."/>
            <person name="Ma Z."/>
            <person name="Armero A."/>
            <person name="Issali A.E."/>
            <person name="Liu N."/>
            <person name="Peng M."/>
            <person name="Yang Y."/>
        </authorList>
    </citation>
    <scope>NUCLEOTIDE SEQUENCE</scope>
    <source>
        <tissue evidence="13">Spear leaf of Hainan Tall coconut</tissue>
    </source>
</reference>
<comment type="cofactor">
    <cofactor evidence="1 10">
        <name>heme</name>
        <dbReference type="ChEBI" id="CHEBI:30413"/>
    </cofactor>
</comment>
<dbReference type="PRINTS" id="PR00463">
    <property type="entry name" value="EP450I"/>
</dbReference>
<gene>
    <name evidence="13" type="ORF">COCNU_10G002680</name>
</gene>
<dbReference type="Proteomes" id="UP000797356">
    <property type="component" value="Chromosome 10"/>
</dbReference>
<feature type="binding site" description="axial binding residue" evidence="10">
    <location>
        <position position="466"/>
    </location>
    <ligand>
        <name>heme</name>
        <dbReference type="ChEBI" id="CHEBI:30413"/>
    </ligand>
    <ligandPart>
        <name>Fe</name>
        <dbReference type="ChEBI" id="CHEBI:18248"/>
    </ligandPart>
</feature>
<comment type="subcellular location">
    <subcellularLocation>
        <location evidence="2">Membrane</location>
    </subcellularLocation>
</comment>
<evidence type="ECO:0000256" key="7">
    <source>
        <dbReference type="ARBA" id="ARBA00023002"/>
    </source>
</evidence>
<name>A0A8K0N8L2_COCNU</name>
<evidence type="ECO:0000256" key="10">
    <source>
        <dbReference type="PIRSR" id="PIRSR602401-1"/>
    </source>
</evidence>
<dbReference type="GO" id="GO:0005506">
    <property type="term" value="F:iron ion binding"/>
    <property type="evidence" value="ECO:0007669"/>
    <property type="project" value="InterPro"/>
</dbReference>
<dbReference type="CDD" id="cd20654">
    <property type="entry name" value="CYP82"/>
    <property type="match status" value="1"/>
</dbReference>
<dbReference type="InterPro" id="IPR050651">
    <property type="entry name" value="Plant_Cytochrome_P450_Monoox"/>
</dbReference>
<dbReference type="PROSITE" id="PS00086">
    <property type="entry name" value="CYTOCHROME_P450"/>
    <property type="match status" value="1"/>
</dbReference>
<keyword evidence="4" id="KW-0812">Transmembrane</keyword>
<sequence length="527" mass="58111">MDASHFHSLGLLSVLFLLLVLVSNQWLAKKSKSAKRRNQAPRPAGAWPVLGHLPLLGSHNNIGRALKAAADASGPVFSLRLGASPALVVSTREAARECFTVHDKALAGRPRSTASKLMCYNNAMVGLSSYGPYWRQVRRILTLELLSHVRLGSLAHVRASEVDAFAKTLYGLCRKDDVGPARVEISRWFQELTFNVVVRMVAGKRCFVYGAVDDDRSSEARRFTGAIQRMMELLRAPVISDVVPFLKWMDLGGYEKAMKRNAAVMDCIIGGWLREHRERRMEGRGDGKQDFMDVMLSIMEKEGELLTDHDPDTVIKANSLALIIGGTDTTSVTMIWALALVLNHPHVLRKAQEELDAHVGRARNVNESDVEKLAYIQAIVKETLRLYPPGPVLLPHQAIEDCQVAGFDVQAGTQVLVNAWAIQRDPHVWPEPSAFRPERFLSSHRDVGVLGRHLELLPFGSGRRACPGASFALQIVHLTLASIIHGFDLETPTGGPVDMTEGKGATLPKATPLQLLVTPRLPPVLYQ</sequence>
<dbReference type="PRINTS" id="PR00385">
    <property type="entry name" value="P450"/>
</dbReference>
<evidence type="ECO:0000256" key="1">
    <source>
        <dbReference type="ARBA" id="ARBA00001971"/>
    </source>
</evidence>
<dbReference type="InterPro" id="IPR002401">
    <property type="entry name" value="Cyt_P450_E_grp-I"/>
</dbReference>
<keyword evidence="9" id="KW-0472">Membrane</keyword>
<dbReference type="GO" id="GO:0016705">
    <property type="term" value="F:oxidoreductase activity, acting on paired donors, with incorporation or reduction of molecular oxygen"/>
    <property type="evidence" value="ECO:0007669"/>
    <property type="project" value="InterPro"/>
</dbReference>
<keyword evidence="7 11" id="KW-0560">Oxidoreductase</keyword>
<evidence type="ECO:0000256" key="4">
    <source>
        <dbReference type="ARBA" id="ARBA00022692"/>
    </source>
</evidence>
<dbReference type="SUPFAM" id="SSF48264">
    <property type="entry name" value="Cytochrome P450"/>
    <property type="match status" value="1"/>
</dbReference>
<dbReference type="InterPro" id="IPR036396">
    <property type="entry name" value="Cyt_P450_sf"/>
</dbReference>
<evidence type="ECO:0000256" key="12">
    <source>
        <dbReference type="SAM" id="SignalP"/>
    </source>
</evidence>
<dbReference type="EMBL" id="CM017881">
    <property type="protein sequence ID" value="KAG1362049.1"/>
    <property type="molecule type" value="Genomic_DNA"/>
</dbReference>
<feature type="chain" id="PRO_5035470342" evidence="12">
    <location>
        <begin position="25"/>
        <end position="527"/>
    </location>
</feature>
<keyword evidence="6" id="KW-1133">Transmembrane helix</keyword>
<keyword evidence="12" id="KW-0732">Signal</keyword>
<evidence type="ECO:0000256" key="6">
    <source>
        <dbReference type="ARBA" id="ARBA00022989"/>
    </source>
</evidence>
<dbReference type="OrthoDB" id="507451at2759"/>
<comment type="caution">
    <text evidence="13">The sequence shown here is derived from an EMBL/GenBank/DDBJ whole genome shotgun (WGS) entry which is preliminary data.</text>
</comment>
<dbReference type="PANTHER" id="PTHR47947:SF26">
    <property type="entry name" value="CYTOCHROME P450"/>
    <property type="match status" value="1"/>
</dbReference>
<dbReference type="GO" id="GO:0020037">
    <property type="term" value="F:heme binding"/>
    <property type="evidence" value="ECO:0007669"/>
    <property type="project" value="InterPro"/>
</dbReference>
<dbReference type="FunFam" id="1.10.630.10:FF:000026">
    <property type="entry name" value="Cytochrome P450 82C4"/>
    <property type="match status" value="1"/>
</dbReference>
<accession>A0A8K0N8L2</accession>
<evidence type="ECO:0000256" key="9">
    <source>
        <dbReference type="ARBA" id="ARBA00023136"/>
    </source>
</evidence>
<dbReference type="InterPro" id="IPR017972">
    <property type="entry name" value="Cyt_P450_CS"/>
</dbReference>
<dbReference type="PANTHER" id="PTHR47947">
    <property type="entry name" value="CYTOCHROME P450 82C3-RELATED"/>
    <property type="match status" value="1"/>
</dbReference>